<sequence>MLLLFPSSPLDLLNPGLDSESESANTKLKNLSLVRKAFVPFCRPHIFKSVDILFDYGRSFPSLTELSGLIEKNPLLATYITRVSCKFESPSSKSKDALSLPTLFNLPNVQEFEIQKDGAGLDESDTLYYTDSDRALTWRKIFDHFIKRNLSKISISGMWNPPIFQLFSSPSLKTIELKGCMMQDTISLSAHPIPPNGFNVTRFVGSDLTGFPLSILSCCPRLEELDVVQIEPATGFSSLPEGQSFVPFRHLRSFTSNGDFDCSILCDSARASGLDIFPSLKELSISPVSEDEVPGVNTMFRFARSLNKLYFAVSLDCPKSGSVRVWALFGRTRT</sequence>
<organism evidence="1 2">
    <name type="scientific">Panaeolus cyanescens</name>
    <dbReference type="NCBI Taxonomy" id="181874"/>
    <lineage>
        <taxon>Eukaryota</taxon>
        <taxon>Fungi</taxon>
        <taxon>Dikarya</taxon>
        <taxon>Basidiomycota</taxon>
        <taxon>Agaricomycotina</taxon>
        <taxon>Agaricomycetes</taxon>
        <taxon>Agaricomycetidae</taxon>
        <taxon>Agaricales</taxon>
        <taxon>Agaricineae</taxon>
        <taxon>Galeropsidaceae</taxon>
        <taxon>Panaeolus</taxon>
    </lineage>
</organism>
<comment type="caution">
    <text evidence="1">The sequence shown here is derived from an EMBL/GenBank/DDBJ whole genome shotgun (WGS) entry which is preliminary data.</text>
</comment>
<accession>A0A409X4U1</accession>
<dbReference type="InterPro" id="IPR032675">
    <property type="entry name" value="LRR_dom_sf"/>
</dbReference>
<evidence type="ECO:0000313" key="2">
    <source>
        <dbReference type="Proteomes" id="UP000284842"/>
    </source>
</evidence>
<dbReference type="SUPFAM" id="SSF52058">
    <property type="entry name" value="L domain-like"/>
    <property type="match status" value="1"/>
</dbReference>
<dbReference type="OrthoDB" id="2745898at2759"/>
<evidence type="ECO:0008006" key="3">
    <source>
        <dbReference type="Google" id="ProtNLM"/>
    </source>
</evidence>
<proteinExistence type="predicted"/>
<evidence type="ECO:0000313" key="1">
    <source>
        <dbReference type="EMBL" id="PPQ85786.1"/>
    </source>
</evidence>
<gene>
    <name evidence="1" type="ORF">CVT24_002206</name>
</gene>
<protein>
    <recommendedName>
        <fullName evidence="3">F-box domain-containing protein</fullName>
    </recommendedName>
</protein>
<dbReference type="AlphaFoldDB" id="A0A409X4U1"/>
<dbReference type="InParanoid" id="A0A409X4U1"/>
<keyword evidence="2" id="KW-1185">Reference proteome</keyword>
<dbReference type="Gene3D" id="3.80.10.10">
    <property type="entry name" value="Ribonuclease Inhibitor"/>
    <property type="match status" value="1"/>
</dbReference>
<dbReference type="Proteomes" id="UP000284842">
    <property type="component" value="Unassembled WGS sequence"/>
</dbReference>
<dbReference type="EMBL" id="NHTK01004634">
    <property type="protein sequence ID" value="PPQ85786.1"/>
    <property type="molecule type" value="Genomic_DNA"/>
</dbReference>
<name>A0A409X4U1_9AGAR</name>
<reference evidence="1 2" key="1">
    <citation type="journal article" date="2018" name="Evol. Lett.">
        <title>Horizontal gene cluster transfer increased hallucinogenic mushroom diversity.</title>
        <authorList>
            <person name="Reynolds H.T."/>
            <person name="Vijayakumar V."/>
            <person name="Gluck-Thaler E."/>
            <person name="Korotkin H.B."/>
            <person name="Matheny P.B."/>
            <person name="Slot J.C."/>
        </authorList>
    </citation>
    <scope>NUCLEOTIDE SEQUENCE [LARGE SCALE GENOMIC DNA]</scope>
    <source>
        <strain evidence="1 2">2629</strain>
    </source>
</reference>